<evidence type="ECO:0000256" key="1">
    <source>
        <dbReference type="SAM" id="MobiDB-lite"/>
    </source>
</evidence>
<dbReference type="InterPro" id="IPR000182">
    <property type="entry name" value="GNAT_dom"/>
</dbReference>
<dbReference type="CDD" id="cd04301">
    <property type="entry name" value="NAT_SF"/>
    <property type="match status" value="1"/>
</dbReference>
<dbReference type="PROSITE" id="PS51186">
    <property type="entry name" value="GNAT"/>
    <property type="match status" value="1"/>
</dbReference>
<dbReference type="Proteomes" id="UP001203761">
    <property type="component" value="Unassembled WGS sequence"/>
</dbReference>
<dbReference type="EMBL" id="JAKNCJ010000001">
    <property type="protein sequence ID" value="MCL6421942.1"/>
    <property type="molecule type" value="Genomic_DNA"/>
</dbReference>
<organism evidence="3 4">
    <name type="scientific">Brachybacterium equifaecis</name>
    <dbReference type="NCBI Taxonomy" id="2910770"/>
    <lineage>
        <taxon>Bacteria</taxon>
        <taxon>Bacillati</taxon>
        <taxon>Actinomycetota</taxon>
        <taxon>Actinomycetes</taxon>
        <taxon>Micrococcales</taxon>
        <taxon>Dermabacteraceae</taxon>
        <taxon>Brachybacterium</taxon>
    </lineage>
</organism>
<dbReference type="InterPro" id="IPR016181">
    <property type="entry name" value="Acyl_CoA_acyltransferase"/>
</dbReference>
<evidence type="ECO:0000313" key="4">
    <source>
        <dbReference type="Proteomes" id="UP001203761"/>
    </source>
</evidence>
<protein>
    <submittedName>
        <fullName evidence="3">GNAT family N-acetyltransferase</fullName>
    </submittedName>
</protein>
<proteinExistence type="predicted"/>
<gene>
    <name evidence="3" type="ORF">Bequi_00835</name>
</gene>
<dbReference type="RefSeq" id="WP_249736096.1">
    <property type="nucleotide sequence ID" value="NZ_JAKNCJ010000001.1"/>
</dbReference>
<name>A0ABT0QWA1_9MICO</name>
<dbReference type="Gene3D" id="3.40.630.30">
    <property type="match status" value="1"/>
</dbReference>
<feature type="region of interest" description="Disordered" evidence="1">
    <location>
        <begin position="1"/>
        <end position="22"/>
    </location>
</feature>
<keyword evidence="4" id="KW-1185">Reference proteome</keyword>
<accession>A0ABT0QWA1</accession>
<comment type="caution">
    <text evidence="3">The sequence shown here is derived from an EMBL/GenBank/DDBJ whole genome shotgun (WGS) entry which is preliminary data.</text>
</comment>
<sequence>MRTPTPADPAPAAQTPAAEPTAAGRIIELEPKDAPVLRSVMQEAFAEYTTDGFSYGTEHETDESIRAELEGSGRAAALVVDGAVAAVVKFHVEPETGLLYFWRLSVRPQHRGKGLATQIVRWLFDVAAAEALGGIACNVVPRHAQLARLYEHSSMHIVGEVEHVTPRGQTLTLLRLEGALPPTRAIIELREQDAPLLRAALHES</sequence>
<dbReference type="SUPFAM" id="SSF55729">
    <property type="entry name" value="Acyl-CoA N-acyltransferases (Nat)"/>
    <property type="match status" value="1"/>
</dbReference>
<feature type="domain" description="N-acetyltransferase" evidence="2">
    <location>
        <begin position="24"/>
        <end position="177"/>
    </location>
</feature>
<dbReference type="Pfam" id="PF00583">
    <property type="entry name" value="Acetyltransf_1"/>
    <property type="match status" value="1"/>
</dbReference>
<evidence type="ECO:0000259" key="2">
    <source>
        <dbReference type="PROSITE" id="PS51186"/>
    </source>
</evidence>
<reference evidence="3" key="1">
    <citation type="submission" date="2022-02" db="EMBL/GenBank/DDBJ databases">
        <authorList>
            <person name="Lee M."/>
            <person name="Kim S.-J."/>
            <person name="Jung M.-Y."/>
        </authorList>
    </citation>
    <scope>NUCLEOTIDE SEQUENCE</scope>
    <source>
        <strain evidence="3">JHP9</strain>
    </source>
</reference>
<evidence type="ECO:0000313" key="3">
    <source>
        <dbReference type="EMBL" id="MCL6421942.1"/>
    </source>
</evidence>